<evidence type="ECO:0000313" key="7">
    <source>
        <dbReference type="Proteomes" id="UP000092443"/>
    </source>
</evidence>
<evidence type="ECO:0000256" key="3">
    <source>
        <dbReference type="ARBA" id="ARBA00022989"/>
    </source>
</evidence>
<dbReference type="Pfam" id="PF00083">
    <property type="entry name" value="Sugar_tr"/>
    <property type="match status" value="1"/>
</dbReference>
<protein>
    <submittedName>
        <fullName evidence="8">Organic cation transporter protein isoform X2</fullName>
    </submittedName>
</protein>
<feature type="transmembrane region" description="Helical" evidence="5">
    <location>
        <begin position="436"/>
        <end position="458"/>
    </location>
</feature>
<dbReference type="PANTHER" id="PTHR24064">
    <property type="entry name" value="SOLUTE CARRIER FAMILY 22 MEMBER"/>
    <property type="match status" value="1"/>
</dbReference>
<dbReference type="GeneID" id="119645306"/>
<feature type="transmembrane region" description="Helical" evidence="5">
    <location>
        <begin position="464"/>
        <end position="483"/>
    </location>
</feature>
<accession>A0A9C5ZPV7</accession>
<keyword evidence="4 5" id="KW-0472">Membrane</keyword>
<dbReference type="InterPro" id="IPR005829">
    <property type="entry name" value="Sugar_transporter_CS"/>
</dbReference>
<dbReference type="Proteomes" id="UP000092443">
    <property type="component" value="Unplaced"/>
</dbReference>
<evidence type="ECO:0000256" key="1">
    <source>
        <dbReference type="ARBA" id="ARBA00004141"/>
    </source>
</evidence>
<feature type="domain" description="Major facilitator superfamily (MFS) profile" evidence="6">
    <location>
        <begin position="109"/>
        <end position="517"/>
    </location>
</feature>
<dbReference type="InterPro" id="IPR005828">
    <property type="entry name" value="MFS_sugar_transport-like"/>
</dbReference>
<keyword evidence="3 5" id="KW-1133">Transmembrane helix</keyword>
<dbReference type="Gene3D" id="1.20.1250.20">
    <property type="entry name" value="MFS general substrate transporter like domains"/>
    <property type="match status" value="2"/>
</dbReference>
<dbReference type="PROSITE" id="PS50850">
    <property type="entry name" value="MFS"/>
    <property type="match status" value="1"/>
</dbReference>
<feature type="transmembrane region" description="Helical" evidence="5">
    <location>
        <begin position="400"/>
        <end position="424"/>
    </location>
</feature>
<feature type="transmembrane region" description="Helical" evidence="5">
    <location>
        <begin position="232"/>
        <end position="249"/>
    </location>
</feature>
<evidence type="ECO:0000256" key="2">
    <source>
        <dbReference type="ARBA" id="ARBA00022692"/>
    </source>
</evidence>
<name>A0A9C5ZPV7_9MUSC</name>
<evidence type="ECO:0000256" key="4">
    <source>
        <dbReference type="ARBA" id="ARBA00023136"/>
    </source>
</evidence>
<evidence type="ECO:0000256" key="5">
    <source>
        <dbReference type="SAM" id="Phobius"/>
    </source>
</evidence>
<feature type="transmembrane region" description="Helical" evidence="5">
    <location>
        <begin position="367"/>
        <end position="388"/>
    </location>
</feature>
<reference evidence="8" key="1">
    <citation type="submission" date="2025-08" db="UniProtKB">
        <authorList>
            <consortium name="RefSeq"/>
        </authorList>
    </citation>
    <scope>IDENTIFICATION</scope>
    <source>
        <tissue evidence="8">Whole body pupa</tissue>
    </source>
</reference>
<feature type="transmembrane region" description="Helical" evidence="5">
    <location>
        <begin position="200"/>
        <end position="226"/>
    </location>
</feature>
<dbReference type="InterPro" id="IPR036259">
    <property type="entry name" value="MFS_trans_sf"/>
</dbReference>
<keyword evidence="7" id="KW-1185">Reference proteome</keyword>
<evidence type="ECO:0000313" key="8">
    <source>
        <dbReference type="RefSeq" id="XP_037901374.1"/>
    </source>
</evidence>
<dbReference type="AlphaFoldDB" id="A0A9C5ZPV7"/>
<feature type="transmembrane region" description="Helical" evidence="5">
    <location>
        <begin position="256"/>
        <end position="278"/>
    </location>
</feature>
<dbReference type="GO" id="GO:0022857">
    <property type="term" value="F:transmembrane transporter activity"/>
    <property type="evidence" value="ECO:0007669"/>
    <property type="project" value="InterPro"/>
</dbReference>
<gene>
    <name evidence="8" type="primary">LOC119645306</name>
</gene>
<keyword evidence="2 5" id="KW-0812">Transmembrane</keyword>
<dbReference type="RefSeq" id="XP_037901374.1">
    <property type="nucleotide sequence ID" value="XM_038045446.1"/>
</dbReference>
<dbReference type="GO" id="GO:0016020">
    <property type="term" value="C:membrane"/>
    <property type="evidence" value="ECO:0007669"/>
    <property type="project" value="UniProtKB-SubCell"/>
</dbReference>
<dbReference type="CDD" id="cd17317">
    <property type="entry name" value="MFS_SLC22"/>
    <property type="match status" value="1"/>
</dbReference>
<dbReference type="SUPFAM" id="SSF103473">
    <property type="entry name" value="MFS general substrate transporter"/>
    <property type="match status" value="1"/>
</dbReference>
<feature type="transmembrane region" description="Helical" evidence="5">
    <location>
        <begin position="43"/>
        <end position="63"/>
    </location>
</feature>
<comment type="subcellular location">
    <subcellularLocation>
        <location evidence="1">Membrane</location>
        <topology evidence="1">Multi-pass membrane protein</topology>
    </subcellularLocation>
</comment>
<proteinExistence type="predicted"/>
<dbReference type="InterPro" id="IPR020846">
    <property type="entry name" value="MFS_dom"/>
</dbReference>
<organism evidence="7 8">
    <name type="scientific">Glossina fuscipes</name>
    <dbReference type="NCBI Taxonomy" id="7396"/>
    <lineage>
        <taxon>Eukaryota</taxon>
        <taxon>Metazoa</taxon>
        <taxon>Ecdysozoa</taxon>
        <taxon>Arthropoda</taxon>
        <taxon>Hexapoda</taxon>
        <taxon>Insecta</taxon>
        <taxon>Pterygota</taxon>
        <taxon>Neoptera</taxon>
        <taxon>Endopterygota</taxon>
        <taxon>Diptera</taxon>
        <taxon>Brachycera</taxon>
        <taxon>Muscomorpha</taxon>
        <taxon>Hippoboscoidea</taxon>
        <taxon>Glossinidae</taxon>
        <taxon>Glossina</taxon>
    </lineage>
</organism>
<sequence>MDLNERVTANSHNHNQIIKEEEKVTLDTILVHIGQFGKFQINILLLICIPMMFSAIFSVAYVFTAGTVIYRCNITECDDIDSKYDEPWTEYAIPYKSNSVLDRCHRYAANLTDNLTNFNAEFNYNTKCKNDHFDRNNTQPCSTDNLIFRDSEETISNEFHIYCKDEWKLSMVGTLNNIGQFIGIPIGGYISDMYGRRTSLILCSFIAGILGIIRSFATSYVFFVVFEILDSIASSSIYSVCFIIGIELVGPQKRVLACCLITVFYALGEILLALFAKYYQNWRILLRILYGPTLALVAYFWILPESVRWLLSQNRDEEAKLILKQASAVNRSELPDRWLEKLVTANDQKLRNSSEKKFPIREAFDKFFWRIANCSYCWIVNVLVYYGLSLSAVLLHDNYYIQLVLFLLGKMAITASFQVLYFFTSEIFPTTLRNSLLSFCSMMGRFGSMLAAQTPLLAKYSENAPPILFAITALTSAGLSLLLPETTNKILPNTVKEANDIGGTKKTNATAVEDFVT</sequence>
<evidence type="ECO:0000259" key="6">
    <source>
        <dbReference type="PROSITE" id="PS50850"/>
    </source>
</evidence>
<dbReference type="PROSITE" id="PS00216">
    <property type="entry name" value="SUGAR_TRANSPORT_1"/>
    <property type="match status" value="1"/>
</dbReference>
<feature type="transmembrane region" description="Helical" evidence="5">
    <location>
        <begin position="284"/>
        <end position="303"/>
    </location>
</feature>